<sequence>MIMRMTKREICKVVVIISTVDSVDKSKERLQRAAESGWGTAKKMWITVDILMSYAQWISKILFVHKKCGFIP</sequence>
<keyword evidence="2" id="KW-1185">Reference proteome</keyword>
<gene>
    <name evidence="1" type="ORF">KIM372_00020</name>
</gene>
<proteinExistence type="predicted"/>
<name>A0ABN6S776_9BIFI</name>
<dbReference type="EMBL" id="AP026798">
    <property type="protein sequence ID" value="BDR52095.1"/>
    <property type="molecule type" value="Genomic_DNA"/>
</dbReference>
<evidence type="ECO:0000313" key="2">
    <source>
        <dbReference type="Proteomes" id="UP001321766"/>
    </source>
</evidence>
<dbReference type="Proteomes" id="UP001321766">
    <property type="component" value="Chromosome"/>
</dbReference>
<accession>A0ABN6S776</accession>
<protein>
    <submittedName>
        <fullName evidence="1">Uncharacterized protein</fullName>
    </submittedName>
</protein>
<evidence type="ECO:0000313" key="1">
    <source>
        <dbReference type="EMBL" id="BDR52095.1"/>
    </source>
</evidence>
<reference evidence="1 2" key="1">
    <citation type="journal article" date="2023" name="Microbiol. Spectr.">
        <title>Symbiosis of Carpenter Bees with Uncharacterized Lactic Acid Bacteria Showing NAD Auxotrophy.</title>
        <authorList>
            <person name="Kawasaki S."/>
            <person name="Ozawa K."/>
            <person name="Mori T."/>
            <person name="Yamamoto A."/>
            <person name="Ito M."/>
            <person name="Ohkuma M."/>
            <person name="Sakamoto M."/>
            <person name="Matsutani M."/>
        </authorList>
    </citation>
    <scope>NUCLEOTIDE SEQUENCE [LARGE SCALE GENOMIC DNA]</scope>
    <source>
        <strain evidence="1 2">Kim37-2</strain>
    </source>
</reference>
<organism evidence="1 2">
    <name type="scientific">Bombiscardovia nodaiensis</name>
    <dbReference type="NCBI Taxonomy" id="2932181"/>
    <lineage>
        <taxon>Bacteria</taxon>
        <taxon>Bacillati</taxon>
        <taxon>Actinomycetota</taxon>
        <taxon>Actinomycetes</taxon>
        <taxon>Bifidobacteriales</taxon>
        <taxon>Bifidobacteriaceae</taxon>
        <taxon>Bombiscardovia</taxon>
    </lineage>
</organism>